<dbReference type="Pfam" id="PF13443">
    <property type="entry name" value="HTH_26"/>
    <property type="match status" value="1"/>
</dbReference>
<dbReference type="InterPro" id="IPR010982">
    <property type="entry name" value="Lambda_DNA-bd_dom_sf"/>
</dbReference>
<dbReference type="GO" id="GO:0003677">
    <property type="term" value="F:DNA binding"/>
    <property type="evidence" value="ECO:0007669"/>
    <property type="project" value="InterPro"/>
</dbReference>
<dbReference type="RefSeq" id="WP_119340422.1">
    <property type="nucleotide sequence ID" value="NZ_BJXL01000001.1"/>
</dbReference>
<dbReference type="PROSITE" id="PS50943">
    <property type="entry name" value="HTH_CROC1"/>
    <property type="match status" value="1"/>
</dbReference>
<dbReference type="SMART" id="SM00530">
    <property type="entry name" value="HTH_XRE"/>
    <property type="match status" value="1"/>
</dbReference>
<comment type="caution">
    <text evidence="2">The sequence shown here is derived from an EMBL/GenBank/DDBJ whole genome shotgun (WGS) entry which is preliminary data.</text>
</comment>
<organism evidence="2 3">
    <name type="scientific">Meiothermus hypogaeus NBRC 106114</name>
    <dbReference type="NCBI Taxonomy" id="1227553"/>
    <lineage>
        <taxon>Bacteria</taxon>
        <taxon>Thermotogati</taxon>
        <taxon>Deinococcota</taxon>
        <taxon>Deinococci</taxon>
        <taxon>Thermales</taxon>
        <taxon>Thermaceae</taxon>
        <taxon>Meiothermus</taxon>
    </lineage>
</organism>
<protein>
    <recommendedName>
        <fullName evidence="1">HTH cro/C1-type domain-containing protein</fullName>
    </recommendedName>
</protein>
<dbReference type="SUPFAM" id="SSF47413">
    <property type="entry name" value="lambda repressor-like DNA-binding domains"/>
    <property type="match status" value="1"/>
</dbReference>
<evidence type="ECO:0000313" key="2">
    <source>
        <dbReference type="EMBL" id="GEM81875.1"/>
    </source>
</evidence>
<dbReference type="Proteomes" id="UP000321197">
    <property type="component" value="Unassembled WGS sequence"/>
</dbReference>
<dbReference type="InterPro" id="IPR001387">
    <property type="entry name" value="Cro/C1-type_HTH"/>
</dbReference>
<dbReference type="OrthoDB" id="1684794at2"/>
<name>A0A511QWW9_9DEIN</name>
<evidence type="ECO:0000313" key="3">
    <source>
        <dbReference type="Proteomes" id="UP000321197"/>
    </source>
</evidence>
<sequence>MREHPNEIAQALSELMERRKMSANALSKASGVANGYIYDLLSGKKGEQLGLHVLRRLARGLRVKTSYLVHRIEKISVERTRDTNSRA</sequence>
<gene>
    <name evidence="2" type="ORF">MHY01S_00410</name>
</gene>
<feature type="domain" description="HTH cro/C1-type" evidence="1">
    <location>
        <begin position="12"/>
        <end position="68"/>
    </location>
</feature>
<dbReference type="EMBL" id="BJXL01000001">
    <property type="protein sequence ID" value="GEM81875.1"/>
    <property type="molecule type" value="Genomic_DNA"/>
</dbReference>
<evidence type="ECO:0000259" key="1">
    <source>
        <dbReference type="PROSITE" id="PS50943"/>
    </source>
</evidence>
<reference evidence="2 3" key="1">
    <citation type="submission" date="2019-07" db="EMBL/GenBank/DDBJ databases">
        <title>Whole genome shotgun sequence of Meiothermus hypogaeus NBRC 106114.</title>
        <authorList>
            <person name="Hosoyama A."/>
            <person name="Uohara A."/>
            <person name="Ohji S."/>
            <person name="Ichikawa N."/>
        </authorList>
    </citation>
    <scope>NUCLEOTIDE SEQUENCE [LARGE SCALE GENOMIC DNA]</scope>
    <source>
        <strain evidence="2 3">NBRC 106114</strain>
    </source>
</reference>
<dbReference type="AlphaFoldDB" id="A0A511QWW9"/>
<accession>A0A511QWW9</accession>
<proteinExistence type="predicted"/>
<dbReference type="Gene3D" id="1.10.260.40">
    <property type="entry name" value="lambda repressor-like DNA-binding domains"/>
    <property type="match status" value="1"/>
</dbReference>